<keyword evidence="2 5" id="KW-0812">Transmembrane</keyword>
<keyword evidence="6" id="KW-0762">Sugar transport</keyword>
<evidence type="ECO:0000256" key="1">
    <source>
        <dbReference type="ARBA" id="ARBA00004370"/>
    </source>
</evidence>
<keyword evidence="4 5" id="KW-0472">Membrane</keyword>
<dbReference type="GO" id="GO:0022857">
    <property type="term" value="F:transmembrane transporter activity"/>
    <property type="evidence" value="ECO:0007669"/>
    <property type="project" value="InterPro"/>
</dbReference>
<evidence type="ECO:0000313" key="6">
    <source>
        <dbReference type="EMBL" id="JAA66810.1"/>
    </source>
</evidence>
<comment type="subcellular location">
    <subcellularLocation>
        <location evidence="1">Membrane</location>
    </subcellularLocation>
</comment>
<name>A0A0K8R6M0_IXORI</name>
<evidence type="ECO:0000256" key="4">
    <source>
        <dbReference type="ARBA" id="ARBA00023136"/>
    </source>
</evidence>
<evidence type="ECO:0000256" key="2">
    <source>
        <dbReference type="ARBA" id="ARBA00022692"/>
    </source>
</evidence>
<dbReference type="EMBL" id="GADI01006998">
    <property type="protein sequence ID" value="JAA66810.1"/>
    <property type="molecule type" value="mRNA"/>
</dbReference>
<dbReference type="AlphaFoldDB" id="A0A0K8R6M0"/>
<keyword evidence="3 5" id="KW-1133">Transmembrane helix</keyword>
<evidence type="ECO:0000256" key="3">
    <source>
        <dbReference type="ARBA" id="ARBA00022989"/>
    </source>
</evidence>
<dbReference type="Pfam" id="PF00083">
    <property type="entry name" value="Sugar_tr"/>
    <property type="match status" value="1"/>
</dbReference>
<sequence length="72" mass="8171">MQQLNRDNKNGQRNWMFAVVVAACFFVVLFFVPKTKGRSLEDIERIFGNTTSSASSEDTDRRNGVAMDLLRA</sequence>
<proteinExistence type="evidence at transcript level"/>
<accession>A0A0K8R6M0</accession>
<feature type="transmembrane region" description="Helical" evidence="5">
    <location>
        <begin position="15"/>
        <end position="32"/>
    </location>
</feature>
<keyword evidence="6" id="KW-0813">Transport</keyword>
<dbReference type="Gene3D" id="1.20.1250.20">
    <property type="entry name" value="MFS general substrate transporter like domains"/>
    <property type="match status" value="1"/>
</dbReference>
<dbReference type="InterPro" id="IPR005828">
    <property type="entry name" value="MFS_sugar_transport-like"/>
</dbReference>
<evidence type="ECO:0000256" key="5">
    <source>
        <dbReference type="SAM" id="Phobius"/>
    </source>
</evidence>
<dbReference type="GO" id="GO:0016020">
    <property type="term" value="C:membrane"/>
    <property type="evidence" value="ECO:0007669"/>
    <property type="project" value="UniProtKB-SubCell"/>
</dbReference>
<protein>
    <submittedName>
        <fullName evidence="6">Putative sugar transporter</fullName>
    </submittedName>
</protein>
<reference evidence="6" key="1">
    <citation type="submission" date="2012-12" db="EMBL/GenBank/DDBJ databases">
        <title>Identification and characterization of a phenylalanine ammonia-lyase gene family in Isatis indigotica Fort.</title>
        <authorList>
            <person name="Liu Q."/>
            <person name="Chen J."/>
            <person name="Zhou X."/>
            <person name="Di P."/>
            <person name="Xiao Y."/>
            <person name="Xuan H."/>
            <person name="Zhang L."/>
            <person name="Chen W."/>
        </authorList>
    </citation>
    <scope>NUCLEOTIDE SEQUENCE</scope>
    <source>
        <tissue evidence="6">Salivary gland</tissue>
    </source>
</reference>
<organism evidence="6">
    <name type="scientific">Ixodes ricinus</name>
    <name type="common">Common tick</name>
    <name type="synonym">Acarus ricinus</name>
    <dbReference type="NCBI Taxonomy" id="34613"/>
    <lineage>
        <taxon>Eukaryota</taxon>
        <taxon>Metazoa</taxon>
        <taxon>Ecdysozoa</taxon>
        <taxon>Arthropoda</taxon>
        <taxon>Chelicerata</taxon>
        <taxon>Arachnida</taxon>
        <taxon>Acari</taxon>
        <taxon>Parasitiformes</taxon>
        <taxon>Ixodida</taxon>
        <taxon>Ixodoidea</taxon>
        <taxon>Ixodidae</taxon>
        <taxon>Ixodinae</taxon>
        <taxon>Ixodes</taxon>
    </lineage>
</organism>
<dbReference type="PROSITE" id="PS51257">
    <property type="entry name" value="PROKAR_LIPOPROTEIN"/>
    <property type="match status" value="1"/>
</dbReference>
<dbReference type="InterPro" id="IPR036259">
    <property type="entry name" value="MFS_trans_sf"/>
</dbReference>